<name>A0ABS8WSM4_DATST</name>
<protein>
    <submittedName>
        <fullName evidence="2">Uncharacterized protein</fullName>
    </submittedName>
</protein>
<reference evidence="2 3" key="1">
    <citation type="journal article" date="2021" name="BMC Genomics">
        <title>Datura genome reveals duplications of psychoactive alkaloid biosynthetic genes and high mutation rate following tissue culture.</title>
        <authorList>
            <person name="Rajewski A."/>
            <person name="Carter-House D."/>
            <person name="Stajich J."/>
            <person name="Litt A."/>
        </authorList>
    </citation>
    <scope>NUCLEOTIDE SEQUENCE [LARGE SCALE GENOMIC DNA]</scope>
    <source>
        <strain evidence="2">AR-01</strain>
    </source>
</reference>
<evidence type="ECO:0000256" key="1">
    <source>
        <dbReference type="SAM" id="MobiDB-lite"/>
    </source>
</evidence>
<feature type="region of interest" description="Disordered" evidence="1">
    <location>
        <begin position="94"/>
        <end position="141"/>
    </location>
</feature>
<feature type="compositionally biased region" description="Basic residues" evidence="1">
    <location>
        <begin position="109"/>
        <end position="119"/>
    </location>
</feature>
<evidence type="ECO:0000313" key="3">
    <source>
        <dbReference type="Proteomes" id="UP000823775"/>
    </source>
</evidence>
<gene>
    <name evidence="2" type="ORF">HAX54_000758</name>
</gene>
<evidence type="ECO:0000313" key="2">
    <source>
        <dbReference type="EMBL" id="MCE3215075.1"/>
    </source>
</evidence>
<proteinExistence type="predicted"/>
<accession>A0ABS8WSM4</accession>
<feature type="compositionally biased region" description="Basic and acidic residues" evidence="1">
    <location>
        <begin position="121"/>
        <end position="141"/>
    </location>
</feature>
<comment type="caution">
    <text evidence="2">The sequence shown here is derived from an EMBL/GenBank/DDBJ whole genome shotgun (WGS) entry which is preliminary data.</text>
</comment>
<sequence>MIKSSPCTLFLQPLGPSSSMSSRVVVAICMVATQIVLYHSMDQVHFTMDLELEKSLAHMIYKVARNQFLELVYQRWEPYPDLVEQVYQYHYENQGSRSASETMGDKLHRREGKRSRIHLRAPNDRSVIKESRVQEQPRRFA</sequence>
<keyword evidence="3" id="KW-1185">Reference proteome</keyword>
<dbReference type="Proteomes" id="UP000823775">
    <property type="component" value="Unassembled WGS sequence"/>
</dbReference>
<dbReference type="EMBL" id="JACEIK010010244">
    <property type="protein sequence ID" value="MCE3215075.1"/>
    <property type="molecule type" value="Genomic_DNA"/>
</dbReference>
<organism evidence="2 3">
    <name type="scientific">Datura stramonium</name>
    <name type="common">Jimsonweed</name>
    <name type="synonym">Common thornapple</name>
    <dbReference type="NCBI Taxonomy" id="4076"/>
    <lineage>
        <taxon>Eukaryota</taxon>
        <taxon>Viridiplantae</taxon>
        <taxon>Streptophyta</taxon>
        <taxon>Embryophyta</taxon>
        <taxon>Tracheophyta</taxon>
        <taxon>Spermatophyta</taxon>
        <taxon>Magnoliopsida</taxon>
        <taxon>eudicotyledons</taxon>
        <taxon>Gunneridae</taxon>
        <taxon>Pentapetalae</taxon>
        <taxon>asterids</taxon>
        <taxon>lamiids</taxon>
        <taxon>Solanales</taxon>
        <taxon>Solanaceae</taxon>
        <taxon>Solanoideae</taxon>
        <taxon>Datureae</taxon>
        <taxon>Datura</taxon>
    </lineage>
</organism>